<dbReference type="EMBL" id="MCFJ01000003">
    <property type="protein sequence ID" value="ORY68826.1"/>
    <property type="molecule type" value="Genomic_DNA"/>
</dbReference>
<dbReference type="Proteomes" id="UP000193689">
    <property type="component" value="Unassembled WGS sequence"/>
</dbReference>
<feature type="compositionally biased region" description="Low complexity" evidence="1">
    <location>
        <begin position="27"/>
        <end position="60"/>
    </location>
</feature>
<keyword evidence="2" id="KW-0732">Signal</keyword>
<evidence type="ECO:0000256" key="1">
    <source>
        <dbReference type="SAM" id="MobiDB-lite"/>
    </source>
</evidence>
<keyword evidence="4" id="KW-1185">Reference proteome</keyword>
<feature type="signal peptide" evidence="2">
    <location>
        <begin position="1"/>
        <end position="15"/>
    </location>
</feature>
<accession>A0A1Y2EC38</accession>
<feature type="region of interest" description="Disordered" evidence="1">
    <location>
        <begin position="27"/>
        <end position="83"/>
    </location>
</feature>
<organism evidence="3 4">
    <name type="scientific">Pseudomassariella vexata</name>
    <dbReference type="NCBI Taxonomy" id="1141098"/>
    <lineage>
        <taxon>Eukaryota</taxon>
        <taxon>Fungi</taxon>
        <taxon>Dikarya</taxon>
        <taxon>Ascomycota</taxon>
        <taxon>Pezizomycotina</taxon>
        <taxon>Sordariomycetes</taxon>
        <taxon>Xylariomycetidae</taxon>
        <taxon>Amphisphaeriales</taxon>
        <taxon>Pseudomassariaceae</taxon>
        <taxon>Pseudomassariella</taxon>
    </lineage>
</organism>
<dbReference type="InParanoid" id="A0A1Y2EC38"/>
<proteinExistence type="predicted"/>
<feature type="chain" id="PRO_5012169276" evidence="2">
    <location>
        <begin position="16"/>
        <end position="83"/>
    </location>
</feature>
<comment type="caution">
    <text evidence="3">The sequence shown here is derived from an EMBL/GenBank/DDBJ whole genome shotgun (WGS) entry which is preliminary data.</text>
</comment>
<dbReference type="RefSeq" id="XP_040719113.1">
    <property type="nucleotide sequence ID" value="XM_040863486.1"/>
</dbReference>
<evidence type="ECO:0000256" key="2">
    <source>
        <dbReference type="SAM" id="SignalP"/>
    </source>
</evidence>
<dbReference type="GeneID" id="63779698"/>
<evidence type="ECO:0000313" key="3">
    <source>
        <dbReference type="EMBL" id="ORY68826.1"/>
    </source>
</evidence>
<gene>
    <name evidence="3" type="ORF">BCR38DRAFT_482301</name>
</gene>
<evidence type="ECO:0000313" key="4">
    <source>
        <dbReference type="Proteomes" id="UP000193689"/>
    </source>
</evidence>
<reference evidence="3 4" key="1">
    <citation type="submission" date="2016-07" db="EMBL/GenBank/DDBJ databases">
        <title>Pervasive Adenine N6-methylation of Active Genes in Fungi.</title>
        <authorList>
            <consortium name="DOE Joint Genome Institute"/>
            <person name="Mondo S.J."/>
            <person name="Dannebaum R.O."/>
            <person name="Kuo R.C."/>
            <person name="Labutti K."/>
            <person name="Haridas S."/>
            <person name="Kuo A."/>
            <person name="Salamov A."/>
            <person name="Ahrendt S.R."/>
            <person name="Lipzen A."/>
            <person name="Sullivan W."/>
            <person name="Andreopoulos W.B."/>
            <person name="Clum A."/>
            <person name="Lindquist E."/>
            <person name="Daum C."/>
            <person name="Ramamoorthy G.K."/>
            <person name="Gryganskyi A."/>
            <person name="Culley D."/>
            <person name="Magnuson J.K."/>
            <person name="James T.Y."/>
            <person name="O'Malley M.A."/>
            <person name="Stajich J.E."/>
            <person name="Spatafora J.W."/>
            <person name="Visel A."/>
            <person name="Grigoriev I.V."/>
        </authorList>
    </citation>
    <scope>NUCLEOTIDE SEQUENCE [LARGE SCALE GENOMIC DNA]</scope>
    <source>
        <strain evidence="3 4">CBS 129021</strain>
    </source>
</reference>
<protein>
    <submittedName>
        <fullName evidence="3">Uncharacterized protein</fullName>
    </submittedName>
</protein>
<name>A0A1Y2EC38_9PEZI</name>
<dbReference type="AlphaFoldDB" id="A0A1Y2EC38"/>
<sequence length="83" mass="8257">MKAVLSFILIGLTAAAPVDQVQQVQFPTGFPTGTEGGFPFPTGGFPTGSGFPFPTSGFPPASGHPFPTGSPTGLAIPTPPTGV</sequence>